<dbReference type="EMBL" id="FOGT01000032">
    <property type="protein sequence ID" value="SES43149.1"/>
    <property type="molecule type" value="Genomic_DNA"/>
</dbReference>
<dbReference type="STRING" id="1601833.SAMN05518684_1324"/>
<accession>A0A1H9XAS1</accession>
<keyword evidence="3" id="KW-1185">Reference proteome</keyword>
<organism evidence="2 3">
    <name type="scientific">Salipaludibacillus aurantiacus</name>
    <dbReference type="NCBI Taxonomy" id="1601833"/>
    <lineage>
        <taxon>Bacteria</taxon>
        <taxon>Bacillati</taxon>
        <taxon>Bacillota</taxon>
        <taxon>Bacilli</taxon>
        <taxon>Bacillales</taxon>
        <taxon>Bacillaceae</taxon>
    </lineage>
</organism>
<dbReference type="RefSeq" id="WP_177174462.1">
    <property type="nucleotide sequence ID" value="NZ_FOGT01000032.1"/>
</dbReference>
<dbReference type="Proteomes" id="UP000198571">
    <property type="component" value="Unassembled WGS sequence"/>
</dbReference>
<protein>
    <submittedName>
        <fullName evidence="2">Uncharacterized protein</fullName>
    </submittedName>
</protein>
<sequence length="45" mass="4627">MKKLLTGIVLFALLTVGAGVTGATDAPVSKGDSFSVTKNYPIVMD</sequence>
<dbReference type="AlphaFoldDB" id="A0A1H9XAS1"/>
<gene>
    <name evidence="2" type="ORF">SAMN05518684_1324</name>
</gene>
<feature type="chain" id="PRO_5039630563" evidence="1">
    <location>
        <begin position="19"/>
        <end position="45"/>
    </location>
</feature>
<proteinExistence type="predicted"/>
<reference evidence="3" key="1">
    <citation type="submission" date="2016-10" db="EMBL/GenBank/DDBJ databases">
        <authorList>
            <person name="Varghese N."/>
            <person name="Submissions S."/>
        </authorList>
    </citation>
    <scope>NUCLEOTIDE SEQUENCE [LARGE SCALE GENOMIC DNA]</scope>
    <source>
        <strain evidence="3">S9</strain>
    </source>
</reference>
<evidence type="ECO:0000313" key="3">
    <source>
        <dbReference type="Proteomes" id="UP000198571"/>
    </source>
</evidence>
<feature type="signal peptide" evidence="1">
    <location>
        <begin position="1"/>
        <end position="18"/>
    </location>
</feature>
<keyword evidence="1" id="KW-0732">Signal</keyword>
<evidence type="ECO:0000313" key="2">
    <source>
        <dbReference type="EMBL" id="SES43149.1"/>
    </source>
</evidence>
<evidence type="ECO:0000256" key="1">
    <source>
        <dbReference type="SAM" id="SignalP"/>
    </source>
</evidence>
<name>A0A1H9XAS1_9BACI</name>